<keyword evidence="7" id="KW-0732">Signal</keyword>
<evidence type="ECO:0000256" key="5">
    <source>
        <dbReference type="ARBA" id="ARBA00022801"/>
    </source>
</evidence>
<dbReference type="RefSeq" id="WP_109534342.1">
    <property type="nucleotide sequence ID" value="NZ_CAXPUO010000022.1"/>
</dbReference>
<evidence type="ECO:0000256" key="7">
    <source>
        <dbReference type="SAM" id="SignalP"/>
    </source>
</evidence>
<dbReference type="GO" id="GO:0016810">
    <property type="term" value="F:hydrolase activity, acting on carbon-nitrogen (but not peptide) bonds"/>
    <property type="evidence" value="ECO:0007669"/>
    <property type="project" value="InterPro"/>
</dbReference>
<dbReference type="PANTHER" id="PTHR10587:SF133">
    <property type="entry name" value="CHITIN DEACETYLASE 1-RELATED"/>
    <property type="match status" value="1"/>
</dbReference>
<keyword evidence="10" id="KW-1185">Reference proteome</keyword>
<evidence type="ECO:0000313" key="10">
    <source>
        <dbReference type="Proteomes" id="UP000244940"/>
    </source>
</evidence>
<dbReference type="Pfam" id="PF01522">
    <property type="entry name" value="Polysacc_deac_1"/>
    <property type="match status" value="1"/>
</dbReference>
<accession>A0A2U2C6M3</accession>
<evidence type="ECO:0000256" key="1">
    <source>
        <dbReference type="ARBA" id="ARBA00003236"/>
    </source>
</evidence>
<keyword evidence="5" id="KW-0378">Hydrolase</keyword>
<feature type="chain" id="PRO_5015426679" description="Chitooligosaccharide deacetylase" evidence="7">
    <location>
        <begin position="24"/>
        <end position="260"/>
    </location>
</feature>
<dbReference type="PROSITE" id="PS51677">
    <property type="entry name" value="NODB"/>
    <property type="match status" value="1"/>
</dbReference>
<evidence type="ECO:0000256" key="4">
    <source>
        <dbReference type="ARBA" id="ARBA00022723"/>
    </source>
</evidence>
<dbReference type="Gene3D" id="3.20.20.370">
    <property type="entry name" value="Glycoside hydrolase/deacetylase"/>
    <property type="match status" value="1"/>
</dbReference>
<keyword evidence="4" id="KW-0479">Metal-binding</keyword>
<dbReference type="GO" id="GO:0005975">
    <property type="term" value="P:carbohydrate metabolic process"/>
    <property type="evidence" value="ECO:0007669"/>
    <property type="project" value="InterPro"/>
</dbReference>
<evidence type="ECO:0000259" key="8">
    <source>
        <dbReference type="PROSITE" id="PS51677"/>
    </source>
</evidence>
<dbReference type="InterPro" id="IPR011330">
    <property type="entry name" value="Glyco_hydro/deAcase_b/a-brl"/>
</dbReference>
<name>A0A2U2C6M3_9RHOB</name>
<comment type="caution">
    <text evidence="9">The sequence shown here is derived from an EMBL/GenBank/DDBJ whole genome shotgun (WGS) entry which is preliminary data.</text>
</comment>
<evidence type="ECO:0000256" key="2">
    <source>
        <dbReference type="ARBA" id="ARBA00010973"/>
    </source>
</evidence>
<dbReference type="Proteomes" id="UP000244940">
    <property type="component" value="Unassembled WGS sequence"/>
</dbReference>
<feature type="domain" description="NodB homology" evidence="8">
    <location>
        <begin position="54"/>
        <end position="232"/>
    </location>
</feature>
<evidence type="ECO:0000256" key="6">
    <source>
        <dbReference type="ARBA" id="ARBA00032976"/>
    </source>
</evidence>
<comment type="function">
    <text evidence="1">Is involved in generating a small heat-stable compound (Nod), an acylated oligomer of N-acetylglucosamine, that stimulates mitosis in various plant protoplasts.</text>
</comment>
<protein>
    <recommendedName>
        <fullName evidence="3">Chitooligosaccharide deacetylase</fullName>
    </recommendedName>
    <alternativeName>
        <fullName evidence="6">Nodulation protein B</fullName>
    </alternativeName>
</protein>
<dbReference type="GO" id="GO:0016020">
    <property type="term" value="C:membrane"/>
    <property type="evidence" value="ECO:0007669"/>
    <property type="project" value="TreeGrafter"/>
</dbReference>
<gene>
    <name evidence="9" type="ORF">C4N9_15915</name>
</gene>
<dbReference type="InterPro" id="IPR050248">
    <property type="entry name" value="Polysacc_deacetylase_ArnD"/>
</dbReference>
<evidence type="ECO:0000313" key="9">
    <source>
        <dbReference type="EMBL" id="PWE27530.1"/>
    </source>
</evidence>
<sequence length="260" mass="28486">MSGLGAMCLAGTASVGLSSTAQAQSVPAVPQPPMPRLARTHEVVSLNAVQTTRPRVALTFDDGPHPQNTPWLLDILAQYNAKATFFVIGRNAQRYPEIMRRIVAEGHEIGNHTLTHPVLAQLGDGNVLREIDRTQQIVWDTVGAVPVTMRPPYGSFSHRQMNMLFQQRNLSTVVWSVDPQDWRRPGVSVVADRMVRGARPGAVILAHDIHGPTIRAVPQALQGILARGLEPVTMSDLLAWPHWGPRGLRYVSASGHQHRG</sequence>
<organism evidence="9 10">
    <name type="scientific">Pararhodobacter marinus</name>
    <dbReference type="NCBI Taxonomy" id="2184063"/>
    <lineage>
        <taxon>Bacteria</taxon>
        <taxon>Pseudomonadati</taxon>
        <taxon>Pseudomonadota</taxon>
        <taxon>Alphaproteobacteria</taxon>
        <taxon>Rhodobacterales</taxon>
        <taxon>Paracoccaceae</taxon>
        <taxon>Pararhodobacter</taxon>
    </lineage>
</organism>
<dbReference type="InterPro" id="IPR002509">
    <property type="entry name" value="NODB_dom"/>
</dbReference>
<proteinExistence type="inferred from homology"/>
<dbReference type="GeneID" id="94366383"/>
<feature type="signal peptide" evidence="7">
    <location>
        <begin position="1"/>
        <end position="23"/>
    </location>
</feature>
<evidence type="ECO:0000256" key="3">
    <source>
        <dbReference type="ARBA" id="ARBA00020071"/>
    </source>
</evidence>
<dbReference type="CDD" id="cd10917">
    <property type="entry name" value="CE4_NodB_like_6s_7s"/>
    <property type="match status" value="1"/>
</dbReference>
<comment type="similarity">
    <text evidence="2">Belongs to the polysaccharide deacetylase family.</text>
</comment>
<dbReference type="AlphaFoldDB" id="A0A2U2C6M3"/>
<dbReference type="OrthoDB" id="5291101at2"/>
<dbReference type="GO" id="GO:0046872">
    <property type="term" value="F:metal ion binding"/>
    <property type="evidence" value="ECO:0007669"/>
    <property type="project" value="UniProtKB-KW"/>
</dbReference>
<reference evidence="9 10" key="1">
    <citation type="submission" date="2018-05" db="EMBL/GenBank/DDBJ databases">
        <title>Pararhodobacter marina sp. nov., isolated from deep-sea water of the Indian Ocean.</title>
        <authorList>
            <person name="Lai Q.Sr."/>
            <person name="Liu X."/>
            <person name="Shao Z."/>
        </authorList>
    </citation>
    <scope>NUCLEOTIDE SEQUENCE [LARGE SCALE GENOMIC DNA]</scope>
    <source>
        <strain evidence="9 10">CIC4N-9</strain>
    </source>
</reference>
<dbReference type="EMBL" id="QEYD01000010">
    <property type="protein sequence ID" value="PWE27530.1"/>
    <property type="molecule type" value="Genomic_DNA"/>
</dbReference>
<dbReference type="PANTHER" id="PTHR10587">
    <property type="entry name" value="GLYCOSYL TRANSFERASE-RELATED"/>
    <property type="match status" value="1"/>
</dbReference>
<dbReference type="SUPFAM" id="SSF88713">
    <property type="entry name" value="Glycoside hydrolase/deacetylase"/>
    <property type="match status" value="1"/>
</dbReference>